<dbReference type="AlphaFoldDB" id="A0A1J8R5A8"/>
<name>A0A1J8R5A8_9AGAM</name>
<evidence type="ECO:0000313" key="2">
    <source>
        <dbReference type="EMBL" id="OJA16954.1"/>
    </source>
</evidence>
<feature type="compositionally biased region" description="Low complexity" evidence="1">
    <location>
        <begin position="15"/>
        <end position="42"/>
    </location>
</feature>
<proteinExistence type="predicted"/>
<protein>
    <submittedName>
        <fullName evidence="2">Uncharacterized protein</fullName>
    </submittedName>
</protein>
<feature type="region of interest" description="Disordered" evidence="1">
    <location>
        <begin position="1"/>
        <end position="42"/>
    </location>
</feature>
<gene>
    <name evidence="2" type="ORF">AZE42_09457</name>
</gene>
<comment type="caution">
    <text evidence="2">The sequence shown here is derived from an EMBL/GenBank/DDBJ whole genome shotgun (WGS) entry which is preliminary data.</text>
</comment>
<evidence type="ECO:0000313" key="3">
    <source>
        <dbReference type="Proteomes" id="UP000183567"/>
    </source>
</evidence>
<accession>A0A1J8R5A8</accession>
<sequence length="86" mass="8867">MNISTEASPRSVIQDASATPASSSDHTSSDSTIPSNVQPTTTSSNCIIIIENNCIAEGGTINIFSSNCTSSSELFTCPDPPENSPS</sequence>
<evidence type="ECO:0000256" key="1">
    <source>
        <dbReference type="SAM" id="MobiDB-lite"/>
    </source>
</evidence>
<dbReference type="OrthoDB" id="10575093at2759"/>
<dbReference type="Proteomes" id="UP000183567">
    <property type="component" value="Unassembled WGS sequence"/>
</dbReference>
<keyword evidence="3" id="KW-1185">Reference proteome</keyword>
<organism evidence="2 3">
    <name type="scientific">Rhizopogon vesiculosus</name>
    <dbReference type="NCBI Taxonomy" id="180088"/>
    <lineage>
        <taxon>Eukaryota</taxon>
        <taxon>Fungi</taxon>
        <taxon>Dikarya</taxon>
        <taxon>Basidiomycota</taxon>
        <taxon>Agaricomycotina</taxon>
        <taxon>Agaricomycetes</taxon>
        <taxon>Agaricomycetidae</taxon>
        <taxon>Boletales</taxon>
        <taxon>Suillineae</taxon>
        <taxon>Rhizopogonaceae</taxon>
        <taxon>Rhizopogon</taxon>
    </lineage>
</organism>
<dbReference type="EMBL" id="LVVM01002231">
    <property type="protein sequence ID" value="OJA16954.1"/>
    <property type="molecule type" value="Genomic_DNA"/>
</dbReference>
<reference evidence="2 3" key="1">
    <citation type="submission" date="2016-03" db="EMBL/GenBank/DDBJ databases">
        <title>Comparative genomics of the ectomycorrhizal sister species Rhizopogon vinicolor and Rhizopogon vesiculosus (Basidiomycota: Boletales) reveals a divergence of the mating type B locus.</title>
        <authorList>
            <person name="Mujic A.B."/>
            <person name="Kuo A."/>
            <person name="Tritt A."/>
            <person name="Lipzen A."/>
            <person name="Chen C."/>
            <person name="Johnson J."/>
            <person name="Sharma A."/>
            <person name="Barry K."/>
            <person name="Grigoriev I.V."/>
            <person name="Spatafora J.W."/>
        </authorList>
    </citation>
    <scope>NUCLEOTIDE SEQUENCE [LARGE SCALE GENOMIC DNA]</scope>
    <source>
        <strain evidence="2 3">AM-OR11-056</strain>
    </source>
</reference>